<dbReference type="SUPFAM" id="SSF117281">
    <property type="entry name" value="Kelch motif"/>
    <property type="match status" value="2"/>
</dbReference>
<dbReference type="PANTHER" id="PTHR46093:SF18">
    <property type="entry name" value="FIBRONECTIN TYPE-III DOMAIN-CONTAINING PROTEIN"/>
    <property type="match status" value="1"/>
</dbReference>
<keyword evidence="2" id="KW-0677">Repeat</keyword>
<protein>
    <submittedName>
        <fullName evidence="5">Uncharacterized protein</fullName>
    </submittedName>
</protein>
<feature type="compositionally biased region" description="Low complexity" evidence="4">
    <location>
        <begin position="15"/>
        <end position="31"/>
    </location>
</feature>
<accession>A0A5A8CVR4</accession>
<feature type="compositionally biased region" description="Polar residues" evidence="4">
    <location>
        <begin position="32"/>
        <end position="50"/>
    </location>
</feature>
<evidence type="ECO:0000256" key="2">
    <source>
        <dbReference type="ARBA" id="ARBA00022737"/>
    </source>
</evidence>
<dbReference type="Gene3D" id="2.120.10.80">
    <property type="entry name" value="Kelch-type beta propeller"/>
    <property type="match status" value="4"/>
</dbReference>
<feature type="region of interest" description="Disordered" evidence="4">
    <location>
        <begin position="665"/>
        <end position="719"/>
    </location>
</feature>
<keyword evidence="1" id="KW-0880">Kelch repeat</keyword>
<keyword evidence="6" id="KW-1185">Reference proteome</keyword>
<dbReference type="InterPro" id="IPR015915">
    <property type="entry name" value="Kelch-typ_b-propeller"/>
</dbReference>
<gene>
    <name evidence="5" type="ORF">FNF29_00900</name>
</gene>
<dbReference type="PROSITE" id="PS51073">
    <property type="entry name" value="RPEL"/>
    <property type="match status" value="1"/>
</dbReference>
<feature type="region of interest" description="Disordered" evidence="4">
    <location>
        <begin position="485"/>
        <end position="528"/>
    </location>
</feature>
<evidence type="ECO:0000256" key="1">
    <source>
        <dbReference type="ARBA" id="ARBA00022441"/>
    </source>
</evidence>
<dbReference type="EMBL" id="VLTN01000003">
    <property type="protein sequence ID" value="KAA0156789.1"/>
    <property type="molecule type" value="Genomic_DNA"/>
</dbReference>
<dbReference type="InterPro" id="IPR006652">
    <property type="entry name" value="Kelch_1"/>
</dbReference>
<name>A0A5A8CVR4_CAFRO</name>
<feature type="compositionally biased region" description="Basic and acidic residues" evidence="4">
    <location>
        <begin position="1"/>
        <end position="14"/>
    </location>
</feature>
<dbReference type="SMART" id="SM00612">
    <property type="entry name" value="Kelch"/>
    <property type="match status" value="3"/>
</dbReference>
<organism evidence="5 6">
    <name type="scientific">Cafeteria roenbergensis</name>
    <name type="common">Marine flagellate</name>
    <dbReference type="NCBI Taxonomy" id="33653"/>
    <lineage>
        <taxon>Eukaryota</taxon>
        <taxon>Sar</taxon>
        <taxon>Stramenopiles</taxon>
        <taxon>Bigyra</taxon>
        <taxon>Opalozoa</taxon>
        <taxon>Bicosoecida</taxon>
        <taxon>Cafeteriaceae</taxon>
        <taxon>Cafeteria</taxon>
    </lineage>
</organism>
<reference evidence="5 6" key="1">
    <citation type="submission" date="2019-07" db="EMBL/GenBank/DDBJ databases">
        <title>Genomes of Cafeteria roenbergensis.</title>
        <authorList>
            <person name="Fischer M.G."/>
            <person name="Hackl T."/>
            <person name="Roman M."/>
        </authorList>
    </citation>
    <scope>NUCLEOTIDE SEQUENCE [LARGE SCALE GENOMIC DNA]</scope>
    <source>
        <strain evidence="5 6">BVI</strain>
    </source>
</reference>
<dbReference type="InterPro" id="IPR004018">
    <property type="entry name" value="RPEL_repeat"/>
</dbReference>
<feature type="region of interest" description="Disordered" evidence="4">
    <location>
        <begin position="1"/>
        <end position="83"/>
    </location>
</feature>
<evidence type="ECO:0000256" key="3">
    <source>
        <dbReference type="PROSITE-ProRule" id="PRU00401"/>
    </source>
</evidence>
<proteinExistence type="predicted"/>
<dbReference type="AlphaFoldDB" id="A0A5A8CVR4"/>
<sequence length="858" mass="87193">MDPTPRDSHGRPESPEMAAAAEAGPGVPASARQSPSPSGSEHSADVSDTASASRRRRKNRGSGGRRHRPRRARSDSQSSTPDDLAQAVVLLAESLKDRPSRDTLRAAGILLDASHGLASGKHVDASLLAVRSRVSKQLELDSLSRWLKNRPSPEKLTEANILKTTEMLGSRKAAAEAIASKISRRPSPRQVATTLHLDTPMWWSRLEPSCAQPPVPRSGAALVLAGRRLVLLGGHSPVPTGPDCSVDVLDIDSSTWTVPHIMPSSPAPACPGAIGVLPAAGLAGLPPGHNPPAVPCARYAHAAVAVSPDSVLMFGGFGAGGWLSDVWLLHTAGNPVQWTCLVEGRASYSHPLNRAGAEQAPAPAAAAAAAAPSSSSSSSAVAAAAAAPATGSAPVPTPSYDQDVVVAGEGAAPAPRAGHAAVVIGGRVVVFGGNNGGARMSDVWSFDVDTLSWRQLCAGGGADGPSARTGHSAVALECQVLRSAPRPGQGAAGKEGARPGDGQPRAGEQGAPSADASGGRARRGTALERSPRMVVFGGNVGDGARTSGEIWAFDPVSCSWDRPRVAGSAPLARTGHGSAAVGSRVLVFGGGQATRVFNDLHCLNTEAWPWRWERVADMGGVPRPRVAHAVAAVGSAMVVFGGTNHDSDAFGDLYSLDASDIGLWTDGGAREEDDAESDCAESDAPVAASSEELRRRCSAPALPTNARRSTLAMSPASPSHSRFAASRFAPANAVSPGSAGASRGAAAAASAAAAEAASPSPPRLLPEGVAEAADAAYGAAAKALSAGIAAGSSVASEAERLASDAGSQESLRAALEALEREEEERFGALRRDLEAAREASIGRIRALKLACAGGASAE</sequence>
<feature type="compositionally biased region" description="Basic residues" evidence="4">
    <location>
        <begin position="53"/>
        <end position="71"/>
    </location>
</feature>
<comment type="caution">
    <text evidence="5">The sequence shown here is derived from an EMBL/GenBank/DDBJ whole genome shotgun (WGS) entry which is preliminary data.</text>
</comment>
<dbReference type="Pfam" id="PF24681">
    <property type="entry name" value="Kelch_KLHDC2_KLHL20_DRC7"/>
    <property type="match status" value="2"/>
</dbReference>
<evidence type="ECO:0000313" key="6">
    <source>
        <dbReference type="Proteomes" id="UP000323011"/>
    </source>
</evidence>
<feature type="compositionally biased region" description="Polar residues" evidence="4">
    <location>
        <begin position="706"/>
        <end position="719"/>
    </location>
</feature>
<evidence type="ECO:0000313" key="5">
    <source>
        <dbReference type="EMBL" id="KAA0156789.1"/>
    </source>
</evidence>
<feature type="repeat" description="RPEL" evidence="3">
    <location>
        <begin position="141"/>
        <end position="166"/>
    </location>
</feature>
<evidence type="ECO:0000256" key="4">
    <source>
        <dbReference type="SAM" id="MobiDB-lite"/>
    </source>
</evidence>
<dbReference type="PANTHER" id="PTHR46093">
    <property type="entry name" value="ACYL-COA-BINDING DOMAIN-CONTAINING PROTEIN 5"/>
    <property type="match status" value="1"/>
</dbReference>
<feature type="compositionally biased region" description="Acidic residues" evidence="4">
    <location>
        <begin position="671"/>
        <end position="681"/>
    </location>
</feature>
<dbReference type="Proteomes" id="UP000323011">
    <property type="component" value="Unassembled WGS sequence"/>
</dbReference>